<reference evidence="2 3" key="1">
    <citation type="submission" date="2017-04" db="EMBL/GenBank/DDBJ databases">
        <authorList>
            <person name="Afonso C.L."/>
            <person name="Miller P.J."/>
            <person name="Scott M.A."/>
            <person name="Spackman E."/>
            <person name="Goraichik I."/>
            <person name="Dimitrov K.M."/>
            <person name="Suarez D.L."/>
            <person name="Swayne D.E."/>
        </authorList>
    </citation>
    <scope>NUCLEOTIDE SEQUENCE [LARGE SCALE GENOMIC DNA]</scope>
    <source>
        <strain evidence="2 3">A2P</strain>
    </source>
</reference>
<feature type="region of interest" description="Disordered" evidence="1">
    <location>
        <begin position="324"/>
        <end position="348"/>
    </location>
</feature>
<feature type="compositionally biased region" description="Polar residues" evidence="1">
    <location>
        <begin position="339"/>
        <end position="348"/>
    </location>
</feature>
<evidence type="ECO:0008006" key="4">
    <source>
        <dbReference type="Google" id="ProtNLM"/>
    </source>
</evidence>
<gene>
    <name evidence="2" type="ORF">SAMN02982917_3092</name>
</gene>
<dbReference type="STRING" id="286727.SAMN02982917_3092"/>
<protein>
    <recommendedName>
        <fullName evidence="4">Trypsin-like peptidase domain-containing protein</fullName>
    </recommendedName>
</protein>
<dbReference type="RefSeq" id="WP_085086878.1">
    <property type="nucleotide sequence ID" value="NZ_FXAK01000006.1"/>
</dbReference>
<dbReference type="EMBL" id="FXAK01000006">
    <property type="protein sequence ID" value="SMF55568.1"/>
    <property type="molecule type" value="Genomic_DNA"/>
</dbReference>
<proteinExistence type="predicted"/>
<organism evidence="2 3">
    <name type="scientific">Azospirillum oryzae</name>
    <dbReference type="NCBI Taxonomy" id="286727"/>
    <lineage>
        <taxon>Bacteria</taxon>
        <taxon>Pseudomonadati</taxon>
        <taxon>Pseudomonadota</taxon>
        <taxon>Alphaproteobacteria</taxon>
        <taxon>Rhodospirillales</taxon>
        <taxon>Azospirillaceae</taxon>
        <taxon>Azospirillum</taxon>
    </lineage>
</organism>
<accession>A0A1X7FNC7</accession>
<evidence type="ECO:0000313" key="2">
    <source>
        <dbReference type="EMBL" id="SMF55568.1"/>
    </source>
</evidence>
<dbReference type="AlphaFoldDB" id="A0A1X7FNC7"/>
<evidence type="ECO:0000313" key="3">
    <source>
        <dbReference type="Proteomes" id="UP000192936"/>
    </source>
</evidence>
<sequence length="348" mass="37105">MPWWLLGSGAVVAMLIGASWAFLSNRPAHDAVGGMPLATQAQVTGSMDECRRVVENMPALLRHNRAESFSPDQVLQNADLLRDYDRACFRPYAELSPVGQTVIGVMAGALFVKSPADGSELFRCSAFRLSPSVVATARHCLLFGGDAGVFEPAAFTFRLFGAPDMAFPVQGHVPAQHLLPADTSAPAAPGDHWMLRVDTRAVAMPDAAALVVQAPDPGERLSIVVIGPNLFLPLLPGGEGTTWTEWIRYDDRPDCNTVVEGPGCLPHRCNTLQGMSGAPIIGKRGDRPNSPYLIVGLHLRSAEASDPACGRDPEGNLGVVLPPALRAQFQPTGHPDRPGNSTQEGEKP</sequence>
<dbReference type="OrthoDB" id="267336at2"/>
<evidence type="ECO:0000256" key="1">
    <source>
        <dbReference type="SAM" id="MobiDB-lite"/>
    </source>
</evidence>
<dbReference type="InterPro" id="IPR009003">
    <property type="entry name" value="Peptidase_S1_PA"/>
</dbReference>
<dbReference type="Proteomes" id="UP000192936">
    <property type="component" value="Unassembled WGS sequence"/>
</dbReference>
<dbReference type="SUPFAM" id="SSF50494">
    <property type="entry name" value="Trypsin-like serine proteases"/>
    <property type="match status" value="1"/>
</dbReference>
<name>A0A1X7FNC7_9PROT</name>